<gene>
    <name evidence="2" type="ORF">LSAT_V11C500279010</name>
</gene>
<dbReference type="SUPFAM" id="SSF56672">
    <property type="entry name" value="DNA/RNA polymerases"/>
    <property type="match status" value="1"/>
</dbReference>
<dbReference type="EMBL" id="NBSK02000005">
    <property type="protein sequence ID" value="KAJ0202574.1"/>
    <property type="molecule type" value="Genomic_DNA"/>
</dbReference>
<keyword evidence="3" id="KW-1185">Reference proteome</keyword>
<evidence type="ECO:0000313" key="2">
    <source>
        <dbReference type="EMBL" id="KAJ0202574.1"/>
    </source>
</evidence>
<evidence type="ECO:0000259" key="1">
    <source>
        <dbReference type="Pfam" id="PF07727"/>
    </source>
</evidence>
<dbReference type="InterPro" id="IPR013103">
    <property type="entry name" value="RVT_2"/>
</dbReference>
<dbReference type="Proteomes" id="UP000235145">
    <property type="component" value="Unassembled WGS sequence"/>
</dbReference>
<proteinExistence type="predicted"/>
<dbReference type="CDD" id="cd09272">
    <property type="entry name" value="RNase_HI_RT_Ty1"/>
    <property type="match status" value="1"/>
</dbReference>
<organism evidence="2 3">
    <name type="scientific">Lactuca sativa</name>
    <name type="common">Garden lettuce</name>
    <dbReference type="NCBI Taxonomy" id="4236"/>
    <lineage>
        <taxon>Eukaryota</taxon>
        <taxon>Viridiplantae</taxon>
        <taxon>Streptophyta</taxon>
        <taxon>Embryophyta</taxon>
        <taxon>Tracheophyta</taxon>
        <taxon>Spermatophyta</taxon>
        <taxon>Magnoliopsida</taxon>
        <taxon>eudicotyledons</taxon>
        <taxon>Gunneridae</taxon>
        <taxon>Pentapetalae</taxon>
        <taxon>asterids</taxon>
        <taxon>campanulids</taxon>
        <taxon>Asterales</taxon>
        <taxon>Asteraceae</taxon>
        <taxon>Cichorioideae</taxon>
        <taxon>Cichorieae</taxon>
        <taxon>Lactucinae</taxon>
        <taxon>Lactuca</taxon>
    </lineage>
</organism>
<protein>
    <recommendedName>
        <fullName evidence="1">Reverse transcriptase Ty1/copia-type domain-containing protein</fullName>
    </recommendedName>
</protein>
<dbReference type="Pfam" id="PF07727">
    <property type="entry name" value="RVT_2"/>
    <property type="match status" value="1"/>
</dbReference>
<comment type="caution">
    <text evidence="2">The sequence shown here is derived from an EMBL/GenBank/DDBJ whole genome shotgun (WGS) entry which is preliminary data.</text>
</comment>
<evidence type="ECO:0000313" key="3">
    <source>
        <dbReference type="Proteomes" id="UP000235145"/>
    </source>
</evidence>
<sequence length="598" mass="67642">MVVLLQAEDVSGGASSVPEPRKSTRARKAKSFGSDFQLYLVEGTRNETISQHQYCFNIEEDPKTFSEAMDSRDVHFWKEAIHDDIDSIMHNNTWVLADLPPGCKALGCKWILKRKMKVDGIIDKYKARLVIQGFRQKEGIDFFDTYAPVARISTIRLLLALAAIHNLVIHQMDVKTAFLNGDLDEEIYMKQPEGFVMPVNEHKVCKLKKSLYGLKQAPKQWHQKFDDVVLSNEEVDKTKKFLSSSFDMKDMGEAEILKKFNFENCSPVSTPIDPSLKHLPNKGSPVSQLEYSRAIGCLMYAMISIRPDIAYAVGRLSRYISNPSSHHWQAVSRVFEYLKGTINYGLTYSGYPSVLEGYSDASWINNLEDHSSTSGWVFLLGGGAISWASKKHTCITNSTMESEFVALSAAGKEVEWLRNLIYEIPLWPKPISTISIRCDSAATLAKAYSQVYNGKSRHLGVRHSMIRELIMTGVISVEFVRTQFNLADHLTKGLARDLVHKATVGMDTQFPSNVILDVEFNVESLIFEDWKTLLSSSQGMCSVLQVKEVEFIFLIVLLKNCICRCKNKRTTYISMKFSCFKKLGLGFDMLIEGWDTSL</sequence>
<reference evidence="2 3" key="1">
    <citation type="journal article" date="2017" name="Nat. Commun.">
        <title>Genome assembly with in vitro proximity ligation data and whole-genome triplication in lettuce.</title>
        <authorList>
            <person name="Reyes-Chin-Wo S."/>
            <person name="Wang Z."/>
            <person name="Yang X."/>
            <person name="Kozik A."/>
            <person name="Arikit S."/>
            <person name="Song C."/>
            <person name="Xia L."/>
            <person name="Froenicke L."/>
            <person name="Lavelle D.O."/>
            <person name="Truco M.J."/>
            <person name="Xia R."/>
            <person name="Zhu S."/>
            <person name="Xu C."/>
            <person name="Xu H."/>
            <person name="Xu X."/>
            <person name="Cox K."/>
            <person name="Korf I."/>
            <person name="Meyers B.C."/>
            <person name="Michelmore R.W."/>
        </authorList>
    </citation>
    <scope>NUCLEOTIDE SEQUENCE [LARGE SCALE GENOMIC DNA]</scope>
    <source>
        <strain evidence="3">cv. Salinas</strain>
        <tissue evidence="2">Seedlings</tissue>
    </source>
</reference>
<feature type="domain" description="Reverse transcriptase Ty1/copia-type" evidence="1">
    <location>
        <begin position="91"/>
        <end position="229"/>
    </location>
</feature>
<dbReference type="AlphaFoldDB" id="A0A9R1VC27"/>
<name>A0A9R1VC27_LACSA</name>
<dbReference type="InterPro" id="IPR043502">
    <property type="entry name" value="DNA/RNA_pol_sf"/>
</dbReference>
<dbReference type="PANTHER" id="PTHR11439:SF521">
    <property type="entry name" value="RNA-DIRECTED DNA POLYMERASE"/>
    <property type="match status" value="1"/>
</dbReference>
<dbReference type="PANTHER" id="PTHR11439">
    <property type="entry name" value="GAG-POL-RELATED RETROTRANSPOSON"/>
    <property type="match status" value="1"/>
</dbReference>
<accession>A0A9R1VC27</accession>